<comment type="similarity">
    <text evidence="2 4">Belongs to the class-III pyridoxal-phosphate-dependent aminotransferase family.</text>
</comment>
<dbReference type="GO" id="GO:0010121">
    <property type="term" value="P:L-arginine catabolic process to proline via ornithine"/>
    <property type="evidence" value="ECO:0007669"/>
    <property type="project" value="TreeGrafter"/>
</dbReference>
<keyword evidence="5" id="KW-0032">Aminotransferase</keyword>
<proteinExistence type="inferred from homology"/>
<evidence type="ECO:0000313" key="6">
    <source>
        <dbReference type="EMBL" id="OWK07496.1"/>
    </source>
</evidence>
<dbReference type="SUPFAM" id="SSF53383">
    <property type="entry name" value="PLP-dependent transferases"/>
    <property type="match status" value="1"/>
</dbReference>
<dbReference type="EMBL" id="MKHE01000015">
    <property type="protein sequence ID" value="OWK07496.1"/>
    <property type="molecule type" value="Genomic_DNA"/>
</dbReference>
<dbReference type="Pfam" id="PF00202">
    <property type="entry name" value="Aminotran_3"/>
    <property type="match status" value="2"/>
</dbReference>
<evidence type="ECO:0000256" key="5">
    <source>
        <dbReference type="RuleBase" id="RU365036"/>
    </source>
</evidence>
<accession>A0A212CN73</accession>
<evidence type="ECO:0000256" key="1">
    <source>
        <dbReference type="ARBA" id="ARBA00001933"/>
    </source>
</evidence>
<dbReference type="InterPro" id="IPR005814">
    <property type="entry name" value="Aminotrans_3"/>
</dbReference>
<organism evidence="6 7">
    <name type="scientific">Cervus elaphus hippelaphus</name>
    <name type="common">European red deer</name>
    <dbReference type="NCBI Taxonomy" id="46360"/>
    <lineage>
        <taxon>Eukaryota</taxon>
        <taxon>Metazoa</taxon>
        <taxon>Chordata</taxon>
        <taxon>Craniata</taxon>
        <taxon>Vertebrata</taxon>
        <taxon>Euteleostomi</taxon>
        <taxon>Mammalia</taxon>
        <taxon>Eutheria</taxon>
        <taxon>Laurasiatheria</taxon>
        <taxon>Artiodactyla</taxon>
        <taxon>Ruminantia</taxon>
        <taxon>Pecora</taxon>
        <taxon>Cervidae</taxon>
        <taxon>Cervinae</taxon>
        <taxon>Cervus</taxon>
    </lineage>
</organism>
<protein>
    <recommendedName>
        <fullName evidence="5">Ornithine aminotransferase</fullName>
        <ecNumber evidence="5">2.6.1.13</ecNumber>
    </recommendedName>
</protein>
<dbReference type="OrthoDB" id="425114at2759"/>
<dbReference type="GO" id="GO:0042802">
    <property type="term" value="F:identical protein binding"/>
    <property type="evidence" value="ECO:0007669"/>
    <property type="project" value="TreeGrafter"/>
</dbReference>
<keyword evidence="5" id="KW-0808">Transferase</keyword>
<dbReference type="PIRSF" id="PIRSF000521">
    <property type="entry name" value="Transaminase_4ab_Lys_Orn"/>
    <property type="match status" value="1"/>
</dbReference>
<evidence type="ECO:0000256" key="4">
    <source>
        <dbReference type="RuleBase" id="RU003560"/>
    </source>
</evidence>
<reference evidence="6 7" key="1">
    <citation type="journal article" date="2018" name="Mol. Genet. Genomics">
        <title>The red deer Cervus elaphus genome CerEla1.0: sequencing, annotating, genes, and chromosomes.</title>
        <authorList>
            <person name="Bana N.A."/>
            <person name="Nyiri A."/>
            <person name="Nagy J."/>
            <person name="Frank K."/>
            <person name="Nagy T."/>
            <person name="Steger V."/>
            <person name="Schiller M."/>
            <person name="Lakatos P."/>
            <person name="Sugar L."/>
            <person name="Horn P."/>
            <person name="Barta E."/>
            <person name="Orosz L."/>
        </authorList>
    </citation>
    <scope>NUCLEOTIDE SEQUENCE [LARGE SCALE GENOMIC DNA]</scope>
    <source>
        <strain evidence="6">Hungarian</strain>
    </source>
</reference>
<comment type="catalytic activity">
    <reaction evidence="5">
        <text>a 2-oxocarboxylate + L-ornithine = L-glutamate 5-semialdehyde + an L-alpha-amino acid</text>
        <dbReference type="Rhea" id="RHEA:13877"/>
        <dbReference type="ChEBI" id="CHEBI:35179"/>
        <dbReference type="ChEBI" id="CHEBI:46911"/>
        <dbReference type="ChEBI" id="CHEBI:58066"/>
        <dbReference type="ChEBI" id="CHEBI:59869"/>
        <dbReference type="EC" id="2.6.1.13"/>
    </reaction>
</comment>
<dbReference type="FunFam" id="3.90.1150.10:FF:000152">
    <property type="entry name" value="Ornithine aminotransferase"/>
    <property type="match status" value="2"/>
</dbReference>
<dbReference type="InterPro" id="IPR015424">
    <property type="entry name" value="PyrdxlP-dep_Trfase"/>
</dbReference>
<dbReference type="PANTHER" id="PTHR11986">
    <property type="entry name" value="AMINOTRANSFERASE CLASS III"/>
    <property type="match status" value="1"/>
</dbReference>
<comment type="pathway">
    <text evidence="5">Amino-acid biosynthesis; L-proline biosynthesis; L-glutamate 5-semialdehyde from L-ornithine: step 1/1.</text>
</comment>
<keyword evidence="3 4" id="KW-0663">Pyridoxal phosphate</keyword>
<dbReference type="InterPro" id="IPR049704">
    <property type="entry name" value="Aminotrans_3_PPA_site"/>
</dbReference>
<dbReference type="GO" id="GO:0019544">
    <property type="term" value="P:L-arginine catabolic process to L-glutamate"/>
    <property type="evidence" value="ECO:0007669"/>
    <property type="project" value="TreeGrafter"/>
</dbReference>
<evidence type="ECO:0000256" key="2">
    <source>
        <dbReference type="ARBA" id="ARBA00008954"/>
    </source>
</evidence>
<dbReference type="EC" id="2.6.1.13" evidence="5"/>
<evidence type="ECO:0000313" key="7">
    <source>
        <dbReference type="Proteomes" id="UP000242450"/>
    </source>
</evidence>
<comment type="cofactor">
    <cofactor evidence="1 5">
        <name>pyridoxal 5'-phosphate</name>
        <dbReference type="ChEBI" id="CHEBI:597326"/>
    </cofactor>
</comment>
<dbReference type="Proteomes" id="UP000242450">
    <property type="component" value="Chromosome 15"/>
</dbReference>
<dbReference type="GO" id="GO:0004587">
    <property type="term" value="F:ornithine aminotransferase activity"/>
    <property type="evidence" value="ECO:0007669"/>
    <property type="project" value="UniProtKB-EC"/>
</dbReference>
<dbReference type="PANTHER" id="PTHR11986:SF18">
    <property type="entry name" value="ORNITHINE AMINOTRANSFERASE, MITOCHONDRIAL"/>
    <property type="match status" value="1"/>
</dbReference>
<comment type="caution">
    <text evidence="6">The sequence shown here is derived from an EMBL/GenBank/DDBJ whole genome shotgun (WGS) entry which is preliminary data.</text>
</comment>
<dbReference type="Gene3D" id="3.40.640.10">
    <property type="entry name" value="Type I PLP-dependent aspartate aminotransferase-like (Major domain)"/>
    <property type="match status" value="2"/>
</dbReference>
<dbReference type="CDD" id="cd00610">
    <property type="entry name" value="OAT_like"/>
    <property type="match status" value="1"/>
</dbReference>
<dbReference type="InterPro" id="IPR015421">
    <property type="entry name" value="PyrdxlP-dep_Trfase_major"/>
</dbReference>
<sequence length="374" mass="41134">MLSKLARLQTVAGLGRGVHSSVASATSVATKKTVQGPPSSDYIFERESKYGAHNYHPLPVALERGKGIYVWDVEGRKYFDFLSAYSAVNQGHCHPKIVDALKSQVDKLTLTSRAFYNNVLGEYEEYVTKLFNYHKVLPMNTGVEAGETACKLARKWGYTVKGIPKYKAKIVFAGSAAGHEPAEADGGWQRALQDPNVAAFMVEPIQGEAGVVVPDPGYLVGVRELCTQHQVLFIADEIQTGLARTGRWLAIDHENVRPDIVLLGKALSGGLYPVLEEENLAENAEKMGIILRNELMKLPSDVVTTVRGKGLLNAIVIRETKDCDAWKVCLRLRDNGLLAKPTHGDIIRFAPPLVIKEDEILEAVEIINKTILSF</sequence>
<dbReference type="InterPro" id="IPR050103">
    <property type="entry name" value="Class-III_PLP-dep_AT"/>
</dbReference>
<dbReference type="Gene3D" id="3.90.1150.10">
    <property type="entry name" value="Aspartate Aminotransferase, domain 1"/>
    <property type="match status" value="2"/>
</dbReference>
<dbReference type="AlphaFoldDB" id="A0A212CN73"/>
<gene>
    <name evidence="6" type="ORF">Celaphus_00008773</name>
</gene>
<dbReference type="InterPro" id="IPR015422">
    <property type="entry name" value="PyrdxlP-dep_Trfase_small"/>
</dbReference>
<dbReference type="GO" id="GO:0030170">
    <property type="term" value="F:pyridoxal phosphate binding"/>
    <property type="evidence" value="ECO:0007669"/>
    <property type="project" value="InterPro"/>
</dbReference>
<dbReference type="GO" id="GO:0005737">
    <property type="term" value="C:cytoplasm"/>
    <property type="evidence" value="ECO:0007669"/>
    <property type="project" value="TreeGrafter"/>
</dbReference>
<evidence type="ECO:0000256" key="3">
    <source>
        <dbReference type="ARBA" id="ARBA00022898"/>
    </source>
</evidence>
<keyword evidence="7" id="KW-1185">Reference proteome</keyword>
<name>A0A212CN73_CEREH</name>
<dbReference type="PROSITE" id="PS00600">
    <property type="entry name" value="AA_TRANSFER_CLASS_3"/>
    <property type="match status" value="1"/>
</dbReference>